<sequence length="153" mass="17998">MARRKIQYTKSATTFQQQIELLKNRGVIISDAEKAKEYLSDIGYYRLGFYLFTFESTYPETGNRRIHNVIPNTRIEDAVAYYYYNMDEAQAPTGTIKKIKLRLRAVGAVCIRIYPILRKSRHFVSTIIRKLCQEKYAARGFFPFLLCNDRDFL</sequence>
<dbReference type="EMBL" id="SRZC01000019">
    <property type="protein sequence ID" value="TGX81159.1"/>
    <property type="molecule type" value="Genomic_DNA"/>
</dbReference>
<gene>
    <name evidence="1" type="ORF">E5358_11105</name>
</gene>
<comment type="caution">
    <text evidence="1">The sequence shown here is derived from an EMBL/GenBank/DDBJ whole genome shotgun (WGS) entry which is preliminary data.</text>
</comment>
<proteinExistence type="predicted"/>
<accession>A0AC61QNB4</accession>
<reference evidence="1" key="1">
    <citation type="submission" date="2019-04" db="EMBL/GenBank/DDBJ databases">
        <title>Microbes associate with the intestines of laboratory mice.</title>
        <authorList>
            <person name="Navarre W."/>
            <person name="Wong E."/>
            <person name="Huang K."/>
            <person name="Tropini C."/>
            <person name="Ng K."/>
            <person name="Yu B."/>
        </authorList>
    </citation>
    <scope>NUCLEOTIDE SEQUENCE</scope>
    <source>
        <strain evidence="1">NM73_A23</strain>
    </source>
</reference>
<name>A0AC61QNB4_9BACT</name>
<evidence type="ECO:0000313" key="1">
    <source>
        <dbReference type="EMBL" id="TGX81159.1"/>
    </source>
</evidence>
<keyword evidence="2" id="KW-1185">Reference proteome</keyword>
<evidence type="ECO:0000313" key="2">
    <source>
        <dbReference type="Proteomes" id="UP000308886"/>
    </source>
</evidence>
<dbReference type="Proteomes" id="UP000308886">
    <property type="component" value="Unassembled WGS sequence"/>
</dbReference>
<organism evidence="1 2">
    <name type="scientific">Palleniella muris</name>
    <dbReference type="NCBI Taxonomy" id="3038145"/>
    <lineage>
        <taxon>Bacteria</taxon>
        <taxon>Pseudomonadati</taxon>
        <taxon>Bacteroidota</taxon>
        <taxon>Bacteroidia</taxon>
        <taxon>Bacteroidales</taxon>
        <taxon>Prevotellaceae</taxon>
        <taxon>Palleniella</taxon>
    </lineage>
</organism>
<protein>
    <submittedName>
        <fullName evidence="1">Uncharacterized protein</fullName>
    </submittedName>
</protein>